<keyword evidence="4" id="KW-0479">Metal-binding</keyword>
<evidence type="ECO:0000256" key="5">
    <source>
        <dbReference type="ARBA" id="ARBA00023004"/>
    </source>
</evidence>
<dbReference type="InterPro" id="IPR007197">
    <property type="entry name" value="rSAM"/>
</dbReference>
<dbReference type="Gene3D" id="3.20.20.70">
    <property type="entry name" value="Aldolase class I"/>
    <property type="match status" value="1"/>
</dbReference>
<sequence>MRIGGFQALTLSDYPGHMASIVFTQGCNFRCPFCHNGSLLACDRPLAERIDEGRVLDCLRARAAFLDGVVLSGGEPTIQEDLVAFIERVRTMGLKVKLDTNGSRPQVLRDLLGGRQLDCVAMDIKAPFGKYDRLTGAEAPIEAIRESIALLVEGQTPCGFRTTFVPSLLSERDIDEIRSYLPAHTRYTVQAFVADNALDTSLRSATELPRDRTDDIPHHLDWFSGE</sequence>
<dbReference type="GO" id="GO:0003824">
    <property type="term" value="F:catalytic activity"/>
    <property type="evidence" value="ECO:0007669"/>
    <property type="project" value="InterPro"/>
</dbReference>
<dbReference type="InterPro" id="IPR013785">
    <property type="entry name" value="Aldolase_TIM"/>
</dbReference>
<dbReference type="SUPFAM" id="SSF102114">
    <property type="entry name" value="Radical SAM enzymes"/>
    <property type="match status" value="1"/>
</dbReference>
<organism evidence="8 9">
    <name type="scientific">Anaerobaca lacustris</name>
    <dbReference type="NCBI Taxonomy" id="3044600"/>
    <lineage>
        <taxon>Bacteria</taxon>
        <taxon>Pseudomonadati</taxon>
        <taxon>Planctomycetota</taxon>
        <taxon>Phycisphaerae</taxon>
        <taxon>Sedimentisphaerales</taxon>
        <taxon>Anaerobacaceae</taxon>
        <taxon>Anaerobaca</taxon>
    </lineage>
</organism>
<dbReference type="GO" id="GO:0051539">
    <property type="term" value="F:4 iron, 4 sulfur cluster binding"/>
    <property type="evidence" value="ECO:0007669"/>
    <property type="project" value="UniProtKB-KW"/>
</dbReference>
<keyword evidence="3" id="KW-0949">S-adenosyl-L-methionine</keyword>
<dbReference type="RefSeq" id="WP_349243605.1">
    <property type="nucleotide sequence ID" value="NZ_JASCXX010000003.1"/>
</dbReference>
<comment type="caution">
    <text evidence="8">The sequence shown here is derived from an EMBL/GenBank/DDBJ whole genome shotgun (WGS) entry which is preliminary data.</text>
</comment>
<evidence type="ECO:0000313" key="9">
    <source>
        <dbReference type="Proteomes" id="UP001431776"/>
    </source>
</evidence>
<feature type="domain" description="Radical SAM core" evidence="7">
    <location>
        <begin position="13"/>
        <end position="224"/>
    </location>
</feature>
<dbReference type="InterPro" id="IPR058240">
    <property type="entry name" value="rSAM_sf"/>
</dbReference>
<dbReference type="NCBIfam" id="TIGR02495">
    <property type="entry name" value="NrdG2"/>
    <property type="match status" value="1"/>
</dbReference>
<dbReference type="Pfam" id="PF04055">
    <property type="entry name" value="Radical_SAM"/>
    <property type="match status" value="1"/>
</dbReference>
<evidence type="ECO:0000256" key="4">
    <source>
        <dbReference type="ARBA" id="ARBA00022723"/>
    </source>
</evidence>
<dbReference type="GO" id="GO:0046872">
    <property type="term" value="F:metal ion binding"/>
    <property type="evidence" value="ECO:0007669"/>
    <property type="project" value="UniProtKB-KW"/>
</dbReference>
<evidence type="ECO:0000256" key="1">
    <source>
        <dbReference type="ARBA" id="ARBA00001966"/>
    </source>
</evidence>
<dbReference type="SFLD" id="SFLDS00029">
    <property type="entry name" value="Radical_SAM"/>
    <property type="match status" value="1"/>
</dbReference>
<evidence type="ECO:0000313" key="8">
    <source>
        <dbReference type="EMBL" id="MDI6448198.1"/>
    </source>
</evidence>
<keyword evidence="6" id="KW-0411">Iron-sulfur</keyword>
<comment type="cofactor">
    <cofactor evidence="1">
        <name>[4Fe-4S] cluster</name>
        <dbReference type="ChEBI" id="CHEBI:49883"/>
    </cofactor>
</comment>
<gene>
    <name evidence="8" type="ORF">QJ522_03990</name>
</gene>
<name>A0AAW6TYV4_9BACT</name>
<dbReference type="SFLD" id="SFLDG01094">
    <property type="entry name" value="Uncharacterised_Radical_SAM_Su"/>
    <property type="match status" value="1"/>
</dbReference>
<evidence type="ECO:0000256" key="2">
    <source>
        <dbReference type="ARBA" id="ARBA00022485"/>
    </source>
</evidence>
<dbReference type="PROSITE" id="PS51918">
    <property type="entry name" value="RADICAL_SAM"/>
    <property type="match status" value="1"/>
</dbReference>
<dbReference type="CDD" id="cd01335">
    <property type="entry name" value="Radical_SAM"/>
    <property type="match status" value="1"/>
</dbReference>
<dbReference type="InterPro" id="IPR034457">
    <property type="entry name" value="Organic_radical-activating"/>
</dbReference>
<keyword evidence="9" id="KW-1185">Reference proteome</keyword>
<protein>
    <submittedName>
        <fullName evidence="8">Anaerobic ribonucleoside-triphosphate reductase activating protein</fullName>
    </submittedName>
</protein>
<accession>A0AAW6TYV4</accession>
<dbReference type="PANTHER" id="PTHR30352:SF13">
    <property type="entry name" value="GLYCYL-RADICAL ENZYME ACTIVATING ENZYME YJJW-RELATED"/>
    <property type="match status" value="1"/>
</dbReference>
<dbReference type="AlphaFoldDB" id="A0AAW6TYV4"/>
<evidence type="ECO:0000256" key="6">
    <source>
        <dbReference type="ARBA" id="ARBA00023014"/>
    </source>
</evidence>
<reference evidence="8" key="1">
    <citation type="submission" date="2023-05" db="EMBL/GenBank/DDBJ databases">
        <title>Anaerotaeda fermentans gen. nov., sp. nov., a novel anaerobic planctomycete of the new family within the order Sedimentisphaerales isolated from Taman Peninsula, Russia.</title>
        <authorList>
            <person name="Khomyakova M.A."/>
            <person name="Merkel A.Y."/>
            <person name="Slobodkin A.I."/>
        </authorList>
    </citation>
    <scope>NUCLEOTIDE SEQUENCE</scope>
    <source>
        <strain evidence="8">M17dextr</strain>
    </source>
</reference>
<dbReference type="PROSITE" id="PS51257">
    <property type="entry name" value="PROKAR_LIPOPROTEIN"/>
    <property type="match status" value="1"/>
</dbReference>
<keyword evidence="2" id="KW-0004">4Fe-4S</keyword>
<evidence type="ECO:0000259" key="7">
    <source>
        <dbReference type="PROSITE" id="PS51918"/>
    </source>
</evidence>
<dbReference type="PANTHER" id="PTHR30352">
    <property type="entry name" value="PYRUVATE FORMATE-LYASE-ACTIVATING ENZYME"/>
    <property type="match status" value="1"/>
</dbReference>
<evidence type="ECO:0000256" key="3">
    <source>
        <dbReference type="ARBA" id="ARBA00022691"/>
    </source>
</evidence>
<keyword evidence="5" id="KW-0408">Iron</keyword>
<dbReference type="EMBL" id="JASCXX010000003">
    <property type="protein sequence ID" value="MDI6448198.1"/>
    <property type="molecule type" value="Genomic_DNA"/>
</dbReference>
<proteinExistence type="predicted"/>
<dbReference type="InterPro" id="IPR012840">
    <property type="entry name" value="NrdG2"/>
</dbReference>
<dbReference type="Proteomes" id="UP001431776">
    <property type="component" value="Unassembled WGS sequence"/>
</dbReference>